<dbReference type="PANTHER" id="PTHR42678">
    <property type="entry name" value="AMIDASE"/>
    <property type="match status" value="1"/>
</dbReference>
<name>A0A174KYZ1_9FIRM</name>
<dbReference type="GO" id="GO:0016740">
    <property type="term" value="F:transferase activity"/>
    <property type="evidence" value="ECO:0007669"/>
    <property type="project" value="UniProtKB-KW"/>
</dbReference>
<keyword evidence="1" id="KW-1133">Transmembrane helix</keyword>
<dbReference type="Pfam" id="PF01425">
    <property type="entry name" value="Amidase"/>
    <property type="match status" value="1"/>
</dbReference>
<dbReference type="AlphaFoldDB" id="A0A174KYZ1"/>
<sequence length="511" mass="55658">MSKKGKTAVLSIAIILVIGFLFGVVFISKVIPPGEEWISYQNDEVIQIIDAQLQGIDMESVVKEKSGYIVEKSIHEIQQEVEKGNLSYEEITAVCLYRIKTMDQKENGLNSVITINPDAMEEARNRDREYRRDQGSRSELYGIPVMLKDNINTAGMATSAGAEAFADFYPEKDAEVVKNLKENGAVILGKNNLSEFANYLSRTMPAGYSGRKGQTVNPFGPLKLSPSGSSGGSAVAVTANLVPVSVGTETDGSIIAPAAANSVVGLKPTRKEALSEGVFPLIKQIDTVGPIAKSVRDAAIAYQAMSGEKISLNFEKDTLRGKKIGVVGYEYNDKNVLSELRENLQSMGANVENVELDSAGILVFNNIFQSFKNDFEEYAENYDLPIKKLDRLLKYNREKPGRRIRYGQDLLEEAAQVENPDKSIAEKAIQKANGVLTALFQENQLDAIVFLNSSGTTVPAAAGYPELTVPFGTGKGNAPQGVTFVAESGEDEKLLNMGYSFEAHTKGRRVP</sequence>
<dbReference type="EC" id="6.3.5.-" evidence="3"/>
<evidence type="ECO:0000313" key="4">
    <source>
        <dbReference type="Proteomes" id="UP000095651"/>
    </source>
</evidence>
<organism evidence="3 4">
    <name type="scientific">Hungatella hathewayi</name>
    <dbReference type="NCBI Taxonomy" id="154046"/>
    <lineage>
        <taxon>Bacteria</taxon>
        <taxon>Bacillati</taxon>
        <taxon>Bacillota</taxon>
        <taxon>Clostridia</taxon>
        <taxon>Lachnospirales</taxon>
        <taxon>Lachnospiraceae</taxon>
        <taxon>Hungatella</taxon>
    </lineage>
</organism>
<reference evidence="3 4" key="1">
    <citation type="submission" date="2015-09" db="EMBL/GenBank/DDBJ databases">
        <authorList>
            <consortium name="Pathogen Informatics"/>
        </authorList>
    </citation>
    <scope>NUCLEOTIDE SEQUENCE [LARGE SCALE GENOMIC DNA]</scope>
    <source>
        <strain evidence="3 4">2789STDY5608850</strain>
    </source>
</reference>
<accession>A0A174KYZ1</accession>
<dbReference type="NCBIfam" id="NF005219">
    <property type="entry name" value="PRK06707.1"/>
    <property type="match status" value="1"/>
</dbReference>
<gene>
    <name evidence="3" type="primary">gatA_2</name>
    <name evidence="3" type="ORF">ERS852407_05155</name>
</gene>
<dbReference type="EMBL" id="CYZE01000019">
    <property type="protein sequence ID" value="CUP15971.1"/>
    <property type="molecule type" value="Genomic_DNA"/>
</dbReference>
<keyword evidence="3" id="KW-0808">Transferase</keyword>
<dbReference type="InterPro" id="IPR023631">
    <property type="entry name" value="Amidase_dom"/>
</dbReference>
<keyword evidence="1" id="KW-0472">Membrane</keyword>
<dbReference type="Gene3D" id="3.90.1300.10">
    <property type="entry name" value="Amidase signature (AS) domain"/>
    <property type="match status" value="1"/>
</dbReference>
<evidence type="ECO:0000313" key="3">
    <source>
        <dbReference type="EMBL" id="CUP15971.1"/>
    </source>
</evidence>
<keyword evidence="1" id="KW-0812">Transmembrane</keyword>
<proteinExistence type="predicted"/>
<dbReference type="SUPFAM" id="SSF75304">
    <property type="entry name" value="Amidase signature (AS) enzymes"/>
    <property type="match status" value="1"/>
</dbReference>
<feature type="transmembrane region" description="Helical" evidence="1">
    <location>
        <begin position="7"/>
        <end position="27"/>
    </location>
</feature>
<evidence type="ECO:0000256" key="1">
    <source>
        <dbReference type="SAM" id="Phobius"/>
    </source>
</evidence>
<dbReference type="GO" id="GO:0016874">
    <property type="term" value="F:ligase activity"/>
    <property type="evidence" value="ECO:0007669"/>
    <property type="project" value="UniProtKB-KW"/>
</dbReference>
<dbReference type="RefSeq" id="WP_055659516.1">
    <property type="nucleotide sequence ID" value="NZ_CABIXC010000019.1"/>
</dbReference>
<evidence type="ECO:0000259" key="2">
    <source>
        <dbReference type="Pfam" id="PF01425"/>
    </source>
</evidence>
<keyword evidence="3" id="KW-0436">Ligase</keyword>
<dbReference type="Proteomes" id="UP000095651">
    <property type="component" value="Unassembled WGS sequence"/>
</dbReference>
<protein>
    <submittedName>
        <fullName evidence="3">Aspartyl/glutamyl-tRNA amidotransferase subunit A</fullName>
        <ecNumber evidence="3">6.3.5.-</ecNumber>
    </submittedName>
</protein>
<feature type="domain" description="Amidase" evidence="2">
    <location>
        <begin position="90"/>
        <end position="402"/>
    </location>
</feature>
<dbReference type="InterPro" id="IPR036928">
    <property type="entry name" value="AS_sf"/>
</dbReference>
<dbReference type="PANTHER" id="PTHR42678:SF34">
    <property type="entry name" value="OS04G0183300 PROTEIN"/>
    <property type="match status" value="1"/>
</dbReference>